<dbReference type="OrthoDB" id="6539460at2"/>
<name>A0A518XGL8_9GAMM</name>
<evidence type="ECO:0000313" key="1">
    <source>
        <dbReference type="EMBL" id="QDY43332.1"/>
    </source>
</evidence>
<dbReference type="AlphaFoldDB" id="A0A518XGL8"/>
<keyword evidence="2" id="KW-1185">Reference proteome</keyword>
<proteinExistence type="predicted"/>
<protein>
    <submittedName>
        <fullName evidence="1">Uncharacterized protein</fullName>
    </submittedName>
</protein>
<organism evidence="1 2">
    <name type="scientific">Candidatus Pantoea soli</name>
    <dbReference type="NCBI Taxonomy" id="3098669"/>
    <lineage>
        <taxon>Bacteria</taxon>
        <taxon>Pseudomonadati</taxon>
        <taxon>Pseudomonadota</taxon>
        <taxon>Gammaproteobacteria</taxon>
        <taxon>Enterobacterales</taxon>
        <taxon>Erwiniaceae</taxon>
        <taxon>Pantoea</taxon>
    </lineage>
</organism>
<dbReference type="EMBL" id="CP032702">
    <property type="protein sequence ID" value="QDY43332.1"/>
    <property type="molecule type" value="Genomic_DNA"/>
</dbReference>
<gene>
    <name evidence="1" type="ORF">D8B20_16245</name>
</gene>
<dbReference type="Proteomes" id="UP000319411">
    <property type="component" value="Chromosome"/>
</dbReference>
<dbReference type="RefSeq" id="WP_145889885.1">
    <property type="nucleotide sequence ID" value="NZ_CP032702.1"/>
</dbReference>
<accession>A0A518XGL8</accession>
<sequence>MRNRVWIGGTLLALVLPWALVWLERPTAPVPEWCEVPYHVDNEGAQVASIAATIHARFRPDGSSSATLIGSVTVAGKPYRIHRLSELTWRRQGDFMLSTTHSVRTLAEDTVPGALAPHVLLSMAKEGHSDYYQMHPLPNGDQMIYFAGLPRLYCHT</sequence>
<evidence type="ECO:0000313" key="2">
    <source>
        <dbReference type="Proteomes" id="UP000319411"/>
    </source>
</evidence>
<reference evidence="1 2" key="1">
    <citation type="submission" date="2018-10" db="EMBL/GenBank/DDBJ databases">
        <title>Genome Sequencing of Pantoea dispersa DSM 32899.</title>
        <authorList>
            <person name="Nawrath M."/>
            <person name="Ottenheim C."/>
            <person name="Wilm A."/>
            <person name="Zimmermann W."/>
            <person name="Wu J.C."/>
        </authorList>
    </citation>
    <scope>NUCLEOTIDE SEQUENCE [LARGE SCALE GENOMIC DNA]</scope>
    <source>
        <strain evidence="1 2">DSM 32899</strain>
    </source>
</reference>
<dbReference type="KEGG" id="pdis:D8B20_16245"/>